<dbReference type="RefSeq" id="WP_157552126.1">
    <property type="nucleotide sequence ID" value="NZ_JABELX010000001.1"/>
</dbReference>
<protein>
    <submittedName>
        <fullName evidence="2">Uncharacterized protein</fullName>
    </submittedName>
</protein>
<keyword evidence="1" id="KW-0812">Transmembrane</keyword>
<keyword evidence="1" id="KW-0472">Membrane</keyword>
<gene>
    <name evidence="2" type="ORF">HLB23_01235</name>
</gene>
<proteinExistence type="predicted"/>
<evidence type="ECO:0000256" key="1">
    <source>
        <dbReference type="SAM" id="Phobius"/>
    </source>
</evidence>
<keyword evidence="3" id="KW-1185">Reference proteome</keyword>
<feature type="transmembrane region" description="Helical" evidence="1">
    <location>
        <begin position="39"/>
        <end position="61"/>
    </location>
</feature>
<organism evidence="2 3">
    <name type="scientific">Nocardia uniformis</name>
    <dbReference type="NCBI Taxonomy" id="53432"/>
    <lineage>
        <taxon>Bacteria</taxon>
        <taxon>Bacillati</taxon>
        <taxon>Actinomycetota</taxon>
        <taxon>Actinomycetes</taxon>
        <taxon>Mycobacteriales</taxon>
        <taxon>Nocardiaceae</taxon>
        <taxon>Nocardia</taxon>
    </lineage>
</organism>
<dbReference type="Proteomes" id="UP000586827">
    <property type="component" value="Unassembled WGS sequence"/>
</dbReference>
<dbReference type="AlphaFoldDB" id="A0A849BUI2"/>
<evidence type="ECO:0000313" key="2">
    <source>
        <dbReference type="EMBL" id="NNH68516.1"/>
    </source>
</evidence>
<evidence type="ECO:0000313" key="3">
    <source>
        <dbReference type="Proteomes" id="UP000586827"/>
    </source>
</evidence>
<name>A0A849BUI2_9NOCA</name>
<sequence length="202" mass="21603">MPPRVWLLVLVGLGLAYDSAVFGLGALIGEGATLHGMSVGRFVGHVVLTPLLVVWAGEWLLPGRRVWAWLFAGALVIWGVLEDLVHLSLIPREYAGTLRYVPETPSGPPFPALVVSAVLLIAGIMLWRRAGWPWLALATLVLIAASAAAFAVPPLGNAGEAVLLAALVATERGSGRREPRDNQRRGFTAPPLLLVFRRARTG</sequence>
<keyword evidence="1" id="KW-1133">Transmembrane helix</keyword>
<feature type="transmembrane region" description="Helical" evidence="1">
    <location>
        <begin position="68"/>
        <end position="90"/>
    </location>
</feature>
<feature type="transmembrane region" description="Helical" evidence="1">
    <location>
        <begin position="110"/>
        <end position="127"/>
    </location>
</feature>
<comment type="caution">
    <text evidence="2">The sequence shown here is derived from an EMBL/GenBank/DDBJ whole genome shotgun (WGS) entry which is preliminary data.</text>
</comment>
<dbReference type="EMBL" id="JABELX010000001">
    <property type="protein sequence ID" value="NNH68516.1"/>
    <property type="molecule type" value="Genomic_DNA"/>
</dbReference>
<reference evidence="2 3" key="1">
    <citation type="submission" date="2020-05" db="EMBL/GenBank/DDBJ databases">
        <title>MicrobeNet Type strains.</title>
        <authorList>
            <person name="Nicholson A.C."/>
        </authorList>
    </citation>
    <scope>NUCLEOTIDE SEQUENCE [LARGE SCALE GENOMIC DNA]</scope>
    <source>
        <strain evidence="2 3">JCM 3224</strain>
    </source>
</reference>
<feature type="transmembrane region" description="Helical" evidence="1">
    <location>
        <begin position="134"/>
        <end position="152"/>
    </location>
</feature>
<accession>A0A849BUI2</accession>